<organism evidence="1 2">
    <name type="scientific">Methylocystis bryophila</name>
    <dbReference type="NCBI Taxonomy" id="655015"/>
    <lineage>
        <taxon>Bacteria</taxon>
        <taxon>Pseudomonadati</taxon>
        <taxon>Pseudomonadota</taxon>
        <taxon>Alphaproteobacteria</taxon>
        <taxon>Hyphomicrobiales</taxon>
        <taxon>Methylocystaceae</taxon>
        <taxon>Methylocystis</taxon>
    </lineage>
</organism>
<protein>
    <submittedName>
        <fullName evidence="1">Uncharacterized protein</fullName>
    </submittedName>
</protein>
<dbReference type="KEGG" id="mbry:B1812_06830"/>
<dbReference type="Proteomes" id="UP000193978">
    <property type="component" value="Chromosome"/>
</dbReference>
<proteinExistence type="predicted"/>
<name>A0A1W6MTD5_9HYPH</name>
<reference evidence="1 2" key="1">
    <citation type="submission" date="2017-02" db="EMBL/GenBank/DDBJ databases">
        <authorList>
            <person name="Peterson S.W."/>
        </authorList>
    </citation>
    <scope>NUCLEOTIDE SEQUENCE [LARGE SCALE GENOMIC DNA]</scope>
    <source>
        <strain evidence="1 2">S285</strain>
    </source>
</reference>
<dbReference type="AlphaFoldDB" id="A0A1W6MTD5"/>
<dbReference type="OrthoDB" id="8450581at2"/>
<sequence length="98" mass="11076">MASSQCEQMFDRAFPLANQTMLTVAAAPDRQEELLDILDRAMARGLRHKSRLCEIHVPFERFPLMDSKFWHIPVEDSGDPQVLRLFFAPSEGSADGLA</sequence>
<accession>A0A1W6MTD5</accession>
<evidence type="ECO:0000313" key="1">
    <source>
        <dbReference type="EMBL" id="ARN80837.1"/>
    </source>
</evidence>
<dbReference type="EMBL" id="CP019948">
    <property type="protein sequence ID" value="ARN80837.1"/>
    <property type="molecule type" value="Genomic_DNA"/>
</dbReference>
<keyword evidence="2" id="KW-1185">Reference proteome</keyword>
<gene>
    <name evidence="1" type="ORF">B1812_06830</name>
</gene>
<evidence type="ECO:0000313" key="2">
    <source>
        <dbReference type="Proteomes" id="UP000193978"/>
    </source>
</evidence>
<dbReference type="RefSeq" id="WP_085770919.1">
    <property type="nucleotide sequence ID" value="NZ_AP027149.1"/>
</dbReference>